<accession>A0ABW4NT80</accession>
<organism evidence="2 3">
    <name type="scientific">Carnobacterium antarcticum</name>
    <dbReference type="NCBI Taxonomy" id="2126436"/>
    <lineage>
        <taxon>Bacteria</taxon>
        <taxon>Bacillati</taxon>
        <taxon>Bacillota</taxon>
        <taxon>Bacilli</taxon>
        <taxon>Lactobacillales</taxon>
        <taxon>Carnobacteriaceae</taxon>
        <taxon>Carnobacterium</taxon>
    </lineage>
</organism>
<evidence type="ECO:0000259" key="1">
    <source>
        <dbReference type="PROSITE" id="PS51186"/>
    </source>
</evidence>
<feature type="domain" description="N-acetyltransferase" evidence="1">
    <location>
        <begin position="1"/>
        <end position="86"/>
    </location>
</feature>
<keyword evidence="2" id="KW-0012">Acyltransferase</keyword>
<evidence type="ECO:0000313" key="3">
    <source>
        <dbReference type="Proteomes" id="UP001597285"/>
    </source>
</evidence>
<name>A0ABW4NT80_9LACT</name>
<dbReference type="PROSITE" id="PS51186">
    <property type="entry name" value="GNAT"/>
    <property type="match status" value="1"/>
</dbReference>
<dbReference type="InterPro" id="IPR000182">
    <property type="entry name" value="GNAT_dom"/>
</dbReference>
<dbReference type="InterPro" id="IPR052829">
    <property type="entry name" value="N-acetyltransferase_domain"/>
</dbReference>
<reference evidence="3" key="1">
    <citation type="journal article" date="2019" name="Int. J. Syst. Evol. Microbiol.">
        <title>The Global Catalogue of Microorganisms (GCM) 10K type strain sequencing project: providing services to taxonomists for standard genome sequencing and annotation.</title>
        <authorList>
            <consortium name="The Broad Institute Genomics Platform"/>
            <consortium name="The Broad Institute Genome Sequencing Center for Infectious Disease"/>
            <person name="Wu L."/>
            <person name="Ma J."/>
        </authorList>
    </citation>
    <scope>NUCLEOTIDE SEQUENCE [LARGE SCALE GENOMIC DNA]</scope>
    <source>
        <strain evidence="3">KCTC 42143</strain>
    </source>
</reference>
<sequence>MCISTVYYIGSISVHGKAAFIYDFIIFEEFRSLSYGTQTMSELEEIAKKMGIKKVMLHVFAHNTTAFSLYEKMGFKTTDISMSKYL</sequence>
<dbReference type="RefSeq" id="WP_268905521.1">
    <property type="nucleotide sequence ID" value="NZ_JBHSQC010000023.1"/>
</dbReference>
<protein>
    <submittedName>
        <fullName evidence="2">GNAT family N-acetyltransferase</fullName>
        <ecNumber evidence="2">2.3.1.-</ecNumber>
    </submittedName>
</protein>
<keyword evidence="2" id="KW-0808">Transferase</keyword>
<dbReference type="Proteomes" id="UP001597285">
    <property type="component" value="Unassembled WGS sequence"/>
</dbReference>
<evidence type="ECO:0000313" key="2">
    <source>
        <dbReference type="EMBL" id="MFD1800077.1"/>
    </source>
</evidence>
<dbReference type="Pfam" id="PF00583">
    <property type="entry name" value="Acetyltransf_1"/>
    <property type="match status" value="1"/>
</dbReference>
<dbReference type="EC" id="2.3.1.-" evidence="2"/>
<comment type="caution">
    <text evidence="2">The sequence shown here is derived from an EMBL/GenBank/DDBJ whole genome shotgun (WGS) entry which is preliminary data.</text>
</comment>
<gene>
    <name evidence="2" type="ORF">ACFSBK_09470</name>
</gene>
<dbReference type="PANTHER" id="PTHR43259:SF1">
    <property type="entry name" value="N-ACETYLTRANSFERASE DOMAIN-CONTAINING PROTEIN"/>
    <property type="match status" value="1"/>
</dbReference>
<dbReference type="CDD" id="cd04301">
    <property type="entry name" value="NAT_SF"/>
    <property type="match status" value="1"/>
</dbReference>
<dbReference type="SUPFAM" id="SSF55729">
    <property type="entry name" value="Acyl-CoA N-acyltransferases (Nat)"/>
    <property type="match status" value="1"/>
</dbReference>
<proteinExistence type="predicted"/>
<dbReference type="Gene3D" id="3.40.630.30">
    <property type="match status" value="1"/>
</dbReference>
<dbReference type="InterPro" id="IPR016181">
    <property type="entry name" value="Acyl_CoA_acyltransferase"/>
</dbReference>
<dbReference type="PANTHER" id="PTHR43259">
    <property type="entry name" value="SPT10P"/>
    <property type="match status" value="1"/>
</dbReference>
<dbReference type="EMBL" id="JBHUFF010000017">
    <property type="protein sequence ID" value="MFD1800077.1"/>
    <property type="molecule type" value="Genomic_DNA"/>
</dbReference>
<dbReference type="GO" id="GO:0016746">
    <property type="term" value="F:acyltransferase activity"/>
    <property type="evidence" value="ECO:0007669"/>
    <property type="project" value="UniProtKB-KW"/>
</dbReference>
<keyword evidence="3" id="KW-1185">Reference proteome</keyword>